<dbReference type="RefSeq" id="WP_091365063.1">
    <property type="nucleotide sequence ID" value="NZ_FMXA01000018.1"/>
</dbReference>
<proteinExistence type="predicted"/>
<evidence type="ECO:0000313" key="2">
    <source>
        <dbReference type="Proteomes" id="UP000199689"/>
    </source>
</evidence>
<protein>
    <submittedName>
        <fullName evidence="1">Uncharacterized protein</fullName>
    </submittedName>
</protein>
<name>A0A1G5WEJ7_9FIRM</name>
<reference evidence="1 2" key="1">
    <citation type="submission" date="2016-10" db="EMBL/GenBank/DDBJ databases">
        <authorList>
            <person name="de Groot N.N."/>
        </authorList>
    </citation>
    <scope>NUCLEOTIDE SEQUENCE [LARGE SCALE GENOMIC DNA]</scope>
    <source>
        <strain evidence="1 2">DSM 15230</strain>
    </source>
</reference>
<dbReference type="AlphaFoldDB" id="A0A1G5WEJ7"/>
<keyword evidence="2" id="KW-1185">Reference proteome</keyword>
<dbReference type="OrthoDB" id="9926417at2"/>
<organism evidence="1 2">
    <name type="scientific">Allisonella histaminiformans</name>
    <dbReference type="NCBI Taxonomy" id="209880"/>
    <lineage>
        <taxon>Bacteria</taxon>
        <taxon>Bacillati</taxon>
        <taxon>Bacillota</taxon>
        <taxon>Negativicutes</taxon>
        <taxon>Veillonellales</taxon>
        <taxon>Veillonellaceae</taxon>
        <taxon>Allisonella</taxon>
    </lineage>
</organism>
<dbReference type="EMBL" id="FMXA01000018">
    <property type="protein sequence ID" value="SDA56176.1"/>
    <property type="molecule type" value="Genomic_DNA"/>
</dbReference>
<dbReference type="STRING" id="209880.SAMN02910343_01310"/>
<dbReference type="GeneID" id="87756317"/>
<evidence type="ECO:0000313" key="1">
    <source>
        <dbReference type="EMBL" id="SDA56176.1"/>
    </source>
</evidence>
<accession>A0A1G5WEJ7</accession>
<gene>
    <name evidence="1" type="ORF">SAMN02910343_01310</name>
</gene>
<sequence length="208" mass="24227">MDGKLKREQKEQKVEDSGYVRVNAREYAEFLKYKTAKRGEELRSEDQINMYFEILRSYFEDTFITDHLPGMDRYFSIQSFSNVAAMGINLLGIPMEDMLALIHGWIGEMKSVNPELLWELPQVMDPEEIDGEEEAVPVVTNLMDIRTSLFLEMEQFLEKELLNEERDGKDYMVKRDTLIETVRLIWMLTFHEIHKVPSGGNAGAAQIH</sequence>
<dbReference type="Proteomes" id="UP000199689">
    <property type="component" value="Unassembled WGS sequence"/>
</dbReference>